<dbReference type="Pfam" id="PF11949">
    <property type="entry name" value="DUF3466"/>
    <property type="match status" value="1"/>
</dbReference>
<evidence type="ECO:0000256" key="1">
    <source>
        <dbReference type="SAM" id="SignalP"/>
    </source>
</evidence>
<sequence>MKLSRISLAILPLLSLCSVQAAVYNVVEIGEVSEVKSTYAAAINDSGHAVFNGAIRLQTGTSSSGLPIYDYQYFNFPINLDAIDFEDEDVQAFFTDEQLADVTNGNINNTILNILLNRNPAGQPIGNTISYLKTGNLAPENILLRDSTEPTRGNSEYLYDINNAGIAVGVAGTTFTLESFTPTSEDGEEEEVQDLWVPAASYQLGVVVQNGQVRTIDAPYQELGGGYTVAMTISDSGLIAGFGSSGMTDAAKEAVETACTGASQPVATCLYNRAVAGSYLQRGMVWQLQADGSVAAPEILGFLGNKNTGTAFDGEGVNAITYFSVANDVNDNGIVVGRSLYSDSDRTQRVRLNNGQVVDQIVRAQHASLYVEDQVLPLVDPLEWSISDAVAVNNNNIIIGYGQKVINSAARNKMFYHDYNAGQTRFVDGFFSSSTTQPKAINDSNQVVGQAEVILGGTTTRRRHGFIYDITADSFTDLNTLIGCNSPYTVVDATDINNNGDILATALTMKERKDLLGEVVVDAQGNPLKEELAVVVKLQPVANGEPEDCASEQTKYERKGGAAGFGWLTLSAAFIWWRRRKV</sequence>
<name>A0A1H6LM26_9GAMM</name>
<feature type="signal peptide" evidence="1">
    <location>
        <begin position="1"/>
        <end position="21"/>
    </location>
</feature>
<dbReference type="AlphaFoldDB" id="A0A1H6LM26"/>
<dbReference type="InterPro" id="IPR022562">
    <property type="entry name" value="DUF3466"/>
</dbReference>
<evidence type="ECO:0008006" key="4">
    <source>
        <dbReference type="Google" id="ProtNLM"/>
    </source>
</evidence>
<evidence type="ECO:0000313" key="2">
    <source>
        <dbReference type="EMBL" id="SEH89638.1"/>
    </source>
</evidence>
<dbReference type="STRING" id="173990.SAMN05660691_02030"/>
<feature type="chain" id="PRO_5011519443" description="GlyGly-CTERM domain-containing protein" evidence="1">
    <location>
        <begin position="22"/>
        <end position="582"/>
    </location>
</feature>
<evidence type="ECO:0000313" key="3">
    <source>
        <dbReference type="Proteomes" id="UP000199371"/>
    </source>
</evidence>
<dbReference type="RefSeq" id="WP_092792929.1">
    <property type="nucleotide sequence ID" value="NZ_FNXF01000006.1"/>
</dbReference>
<dbReference type="EMBL" id="FNXF01000006">
    <property type="protein sequence ID" value="SEH89638.1"/>
    <property type="molecule type" value="Genomic_DNA"/>
</dbReference>
<keyword evidence="3" id="KW-1185">Reference proteome</keyword>
<dbReference type="OrthoDB" id="6219137at2"/>
<keyword evidence="1" id="KW-0732">Signal</keyword>
<reference evidence="3" key="1">
    <citation type="submission" date="2016-10" db="EMBL/GenBank/DDBJ databases">
        <authorList>
            <person name="Varghese N."/>
            <person name="Submissions S."/>
        </authorList>
    </citation>
    <scope>NUCLEOTIDE SEQUENCE [LARGE SCALE GENOMIC DNA]</scope>
    <source>
        <strain evidence="3">DSM 17616</strain>
    </source>
</reference>
<protein>
    <recommendedName>
        <fullName evidence="4">GlyGly-CTERM domain-containing protein</fullName>
    </recommendedName>
</protein>
<accession>A0A1H6LM26</accession>
<gene>
    <name evidence="2" type="ORF">SAMN05660691_02030</name>
</gene>
<dbReference type="Proteomes" id="UP000199371">
    <property type="component" value="Unassembled WGS sequence"/>
</dbReference>
<organism evidence="2 3">
    <name type="scientific">Rheinheimera pacifica</name>
    <dbReference type="NCBI Taxonomy" id="173990"/>
    <lineage>
        <taxon>Bacteria</taxon>
        <taxon>Pseudomonadati</taxon>
        <taxon>Pseudomonadota</taxon>
        <taxon>Gammaproteobacteria</taxon>
        <taxon>Chromatiales</taxon>
        <taxon>Chromatiaceae</taxon>
        <taxon>Rheinheimera</taxon>
    </lineage>
</organism>
<proteinExistence type="predicted"/>